<keyword evidence="1" id="KW-0175">Coiled coil</keyword>
<protein>
    <submittedName>
        <fullName evidence="3">Uncharacterized protein</fullName>
    </submittedName>
</protein>
<accession>A0A511MXL5</accession>
<evidence type="ECO:0000256" key="2">
    <source>
        <dbReference type="SAM" id="Phobius"/>
    </source>
</evidence>
<evidence type="ECO:0000313" key="3">
    <source>
        <dbReference type="EMBL" id="GEM45323.1"/>
    </source>
</evidence>
<keyword evidence="2" id="KW-0812">Transmembrane</keyword>
<dbReference type="EMBL" id="BJXB01000003">
    <property type="protein sequence ID" value="GEM45323.1"/>
    <property type="molecule type" value="Genomic_DNA"/>
</dbReference>
<dbReference type="AlphaFoldDB" id="A0A511MXL5"/>
<feature type="transmembrane region" description="Helical" evidence="2">
    <location>
        <begin position="6"/>
        <end position="24"/>
    </location>
</feature>
<reference evidence="3 4" key="1">
    <citation type="submission" date="2019-07" db="EMBL/GenBank/DDBJ databases">
        <title>Whole genome shotgun sequence of Deinococcus cellulosilyticus NBRC 106333.</title>
        <authorList>
            <person name="Hosoyama A."/>
            <person name="Uohara A."/>
            <person name="Ohji S."/>
            <person name="Ichikawa N."/>
        </authorList>
    </citation>
    <scope>NUCLEOTIDE SEQUENCE [LARGE SCALE GENOMIC DNA]</scope>
    <source>
        <strain evidence="3 4">NBRC 106333</strain>
    </source>
</reference>
<comment type="caution">
    <text evidence="3">The sequence shown here is derived from an EMBL/GenBank/DDBJ whole genome shotgun (WGS) entry which is preliminary data.</text>
</comment>
<evidence type="ECO:0000256" key="1">
    <source>
        <dbReference type="SAM" id="Coils"/>
    </source>
</evidence>
<gene>
    <name evidence="3" type="ORF">DC3_09580</name>
</gene>
<organism evidence="3 4">
    <name type="scientific">Deinococcus cellulosilyticus (strain DSM 18568 / NBRC 106333 / KACC 11606 / 5516J-15)</name>
    <dbReference type="NCBI Taxonomy" id="1223518"/>
    <lineage>
        <taxon>Bacteria</taxon>
        <taxon>Thermotogati</taxon>
        <taxon>Deinococcota</taxon>
        <taxon>Deinococci</taxon>
        <taxon>Deinococcales</taxon>
        <taxon>Deinococcaceae</taxon>
        <taxon>Deinococcus</taxon>
    </lineage>
</organism>
<evidence type="ECO:0000313" key="4">
    <source>
        <dbReference type="Proteomes" id="UP000321306"/>
    </source>
</evidence>
<feature type="coiled-coil region" evidence="1">
    <location>
        <begin position="25"/>
        <end position="52"/>
    </location>
</feature>
<keyword evidence="4" id="KW-1185">Reference proteome</keyword>
<keyword evidence="2" id="KW-1133">Transmembrane helix</keyword>
<proteinExistence type="predicted"/>
<name>A0A511MXL5_DEIC1</name>
<dbReference type="RefSeq" id="WP_146882787.1">
    <property type="nucleotide sequence ID" value="NZ_BJXB01000003.1"/>
</dbReference>
<sequence length="135" mass="15406">MLNEVPVWFALICLLLGFYVGLMGRKADRFLLQDLEQEKADLQANLEDVYHQRNMLAMALAKYSIELGLQAGIGIDPDETPDWCHVLFIDMPDGGQISYHLAPHEVDQFQNQLPAYTKPWDGTGKEEHHRLIEAL</sequence>
<dbReference type="OrthoDB" id="3078601at2"/>
<keyword evidence="2" id="KW-0472">Membrane</keyword>
<dbReference type="Proteomes" id="UP000321306">
    <property type="component" value="Unassembled WGS sequence"/>
</dbReference>